<evidence type="ECO:0000313" key="2">
    <source>
        <dbReference type="Proteomes" id="UP000501802"/>
    </source>
</evidence>
<evidence type="ECO:0000313" key="1">
    <source>
        <dbReference type="EMBL" id="QIP16514.1"/>
    </source>
</evidence>
<dbReference type="RefSeq" id="WP_167216477.1">
    <property type="nucleotide sequence ID" value="NZ_CP050063.1"/>
</dbReference>
<dbReference type="AlphaFoldDB" id="A0A6G9AVX8"/>
<organism evidence="1 2">
    <name type="scientific">Spirosoma aureum</name>
    <dbReference type="NCBI Taxonomy" id="2692134"/>
    <lineage>
        <taxon>Bacteria</taxon>
        <taxon>Pseudomonadati</taxon>
        <taxon>Bacteroidota</taxon>
        <taxon>Cytophagia</taxon>
        <taxon>Cytophagales</taxon>
        <taxon>Cytophagaceae</taxon>
        <taxon>Spirosoma</taxon>
    </lineage>
</organism>
<name>A0A6G9AVX8_9BACT</name>
<dbReference type="Proteomes" id="UP000501802">
    <property type="component" value="Chromosome"/>
</dbReference>
<accession>A0A6G9AVX8</accession>
<keyword evidence="2" id="KW-1185">Reference proteome</keyword>
<gene>
    <name evidence="1" type="ORF">G8759_29640</name>
</gene>
<proteinExistence type="predicted"/>
<dbReference type="EMBL" id="CP050063">
    <property type="protein sequence ID" value="QIP16514.1"/>
    <property type="molecule type" value="Genomic_DNA"/>
</dbReference>
<dbReference type="KEGG" id="spib:G8759_29640"/>
<sequence length="166" mass="19438">MKTYPRKNSIRQSVRIYFVTILILLMSFLSTPGRCQLLMSSSSPHIHWRTHQNPDAYAHNTQPVQLSNEPDFQVFLYPAKNRLLLKLLIGSRHGLYWKLQVKTDRNDILYSETKRTNWEWQLLNLQDLPEGNYRLVFSAGPYSTVHQFSIARADLLEVITSKTITF</sequence>
<protein>
    <submittedName>
        <fullName evidence="1">Uncharacterized protein</fullName>
    </submittedName>
</protein>
<reference evidence="1 2" key="1">
    <citation type="submission" date="2020-03" db="EMBL/GenBank/DDBJ databases">
        <authorList>
            <person name="Kim M.K."/>
        </authorList>
    </citation>
    <scope>NUCLEOTIDE SEQUENCE [LARGE SCALE GENOMIC DNA]</scope>
    <source>
        <strain evidence="1 2">BT328</strain>
    </source>
</reference>